<gene>
    <name evidence="11" type="ORF">KGD84_02060</name>
</gene>
<evidence type="ECO:0000256" key="1">
    <source>
        <dbReference type="ARBA" id="ARBA00012513"/>
    </source>
</evidence>
<keyword evidence="3" id="KW-0808">Transferase</keyword>
<protein>
    <recommendedName>
        <fullName evidence="1">non-specific serine/threonine protein kinase</fullName>
        <ecNumber evidence="1">2.7.11.1</ecNumber>
    </recommendedName>
</protein>
<feature type="compositionally biased region" description="Pro residues" evidence="9">
    <location>
        <begin position="292"/>
        <end position="304"/>
    </location>
</feature>
<keyword evidence="7" id="KW-0378">Hydrolase</keyword>
<feature type="compositionally biased region" description="Low complexity" evidence="9">
    <location>
        <begin position="305"/>
        <end position="337"/>
    </location>
</feature>
<evidence type="ECO:0000256" key="6">
    <source>
        <dbReference type="ARBA" id="ARBA00022840"/>
    </source>
</evidence>
<feature type="compositionally biased region" description="Low complexity" evidence="9">
    <location>
        <begin position="281"/>
        <end position="291"/>
    </location>
</feature>
<feature type="compositionally biased region" description="Basic and acidic residues" evidence="9">
    <location>
        <begin position="338"/>
        <end position="350"/>
    </location>
</feature>
<dbReference type="InterPro" id="IPR003961">
    <property type="entry name" value="FN3_dom"/>
</dbReference>
<dbReference type="RefSeq" id="WP_220564435.1">
    <property type="nucleotide sequence ID" value="NZ_CP074133.1"/>
</dbReference>
<sequence length="758" mass="74838">MDRMTSGGSLVEGFHSLEVLHRGAAATVYRAVPDGGGDPVVLKVARTAGAAPERARVPEDVPGAVRVLAAGSTRSGRPFVAMPLYGDGDYAGVLDRRHPLPLPEVARVGAVVAGALEALHAAGLAHHAVEPSHVLLGGGEVALTGLDRVLPLRTPGPAPDVAALPHTPPEAVDGRAATPASDVYRLAATLWTLLAGRPPFADGPADLFSLRERVLAEVLPPPRADLPGAWWSVLSRGLAKDPALRHPDAAAFAAALRAATPGAVPTPPAPPVPEAPPATPATPVAPAEPAHPAMPAPPVTPGAPPASLASAAPTTEGQPAEAAATPGTPVPPATHVTPVKEDPSEVEATHAEAASAPNPASAPPGAPAVPAEKTVPLTEAAASDVTPAMPAAPVTPGVSVASAAPTTEDPPAEEAAVPDTAPAMPVTPGAPAASVEQAMPAGTAAPVSPTASAGEVPGVPPVVEAPGEAPPAAAEPPVGPGPRTDPAPPPVEPPAPARPTTIPATPIPRPPAPGTPSQTRSGAVEPTATAPLPAKTDPVPRDPWHGIVDQTPSTPPVVARQAPPPPGGQPSGGAPRDPWHGLLEPGTPGAGPRPEPDEGAPRWGALRIVVAAASVLVIVLGVATFLNPGPVAAVLGAVGLMSREETPPPGAELPEASEVPGAAIDPESAPADVALEDSGEAVVLTWTAAPGAESAPHHVVGGPAGDTPASLADAVAGTAEARVEGLDPETEYCFIVIAVLGADTIAHSEEVCTERGAG</sequence>
<evidence type="ECO:0000256" key="4">
    <source>
        <dbReference type="ARBA" id="ARBA00022741"/>
    </source>
</evidence>
<feature type="domain" description="Protein kinase" evidence="10">
    <location>
        <begin position="14"/>
        <end position="257"/>
    </location>
</feature>
<evidence type="ECO:0000259" key="10">
    <source>
        <dbReference type="PROSITE" id="PS50011"/>
    </source>
</evidence>
<keyword evidence="4" id="KW-0547">Nucleotide-binding</keyword>
<dbReference type="Gene3D" id="1.10.510.10">
    <property type="entry name" value="Transferase(Phosphotransferase) domain 1"/>
    <property type="match status" value="1"/>
</dbReference>
<feature type="region of interest" description="Disordered" evidence="9">
    <location>
        <begin position="262"/>
        <end position="370"/>
    </location>
</feature>
<dbReference type="InterPro" id="IPR000719">
    <property type="entry name" value="Prot_kinase_dom"/>
</dbReference>
<evidence type="ECO:0000256" key="3">
    <source>
        <dbReference type="ARBA" id="ARBA00022679"/>
    </source>
</evidence>
<evidence type="ECO:0000313" key="12">
    <source>
        <dbReference type="Proteomes" id="UP000676079"/>
    </source>
</evidence>
<dbReference type="InterPro" id="IPR011009">
    <property type="entry name" value="Kinase-like_dom_sf"/>
</dbReference>
<keyword evidence="5" id="KW-0418">Kinase</keyword>
<dbReference type="Proteomes" id="UP000676079">
    <property type="component" value="Chromosome"/>
</dbReference>
<dbReference type="SUPFAM" id="SSF56112">
    <property type="entry name" value="Protein kinase-like (PK-like)"/>
    <property type="match status" value="1"/>
</dbReference>
<feature type="region of interest" description="Disordered" evidence="9">
    <location>
        <begin position="394"/>
        <end position="599"/>
    </location>
</feature>
<evidence type="ECO:0000256" key="5">
    <source>
        <dbReference type="ARBA" id="ARBA00022777"/>
    </source>
</evidence>
<dbReference type="InterPro" id="IPR013783">
    <property type="entry name" value="Ig-like_fold"/>
</dbReference>
<dbReference type="InterPro" id="IPR036116">
    <property type="entry name" value="FN3_sf"/>
</dbReference>
<dbReference type="CDD" id="cd00063">
    <property type="entry name" value="FN3"/>
    <property type="match status" value="1"/>
</dbReference>
<dbReference type="PROSITE" id="PS50011">
    <property type="entry name" value="PROTEIN_KINASE_DOM"/>
    <property type="match status" value="1"/>
</dbReference>
<keyword evidence="8" id="KW-0119">Carbohydrate metabolism</keyword>
<evidence type="ECO:0000313" key="11">
    <source>
        <dbReference type="EMBL" id="QUX23211.1"/>
    </source>
</evidence>
<feature type="compositionally biased region" description="Pro residues" evidence="9">
    <location>
        <begin position="505"/>
        <end position="514"/>
    </location>
</feature>
<keyword evidence="6" id="KW-0067">ATP-binding</keyword>
<dbReference type="EMBL" id="CP074133">
    <property type="protein sequence ID" value="QUX23211.1"/>
    <property type="molecule type" value="Genomic_DNA"/>
</dbReference>
<evidence type="ECO:0000256" key="8">
    <source>
        <dbReference type="ARBA" id="ARBA00023326"/>
    </source>
</evidence>
<feature type="compositionally biased region" description="Low complexity" evidence="9">
    <location>
        <begin position="453"/>
        <end position="472"/>
    </location>
</feature>
<accession>A0ABX8BQT8</accession>
<keyword evidence="7" id="KW-0326">Glycosidase</keyword>
<dbReference type="SUPFAM" id="SSF49265">
    <property type="entry name" value="Fibronectin type III"/>
    <property type="match status" value="1"/>
</dbReference>
<keyword evidence="8" id="KW-0624">Polysaccharide degradation</keyword>
<dbReference type="PANTHER" id="PTHR43289:SF6">
    <property type="entry name" value="SERINE_THREONINE-PROTEIN KINASE NEKL-3"/>
    <property type="match status" value="1"/>
</dbReference>
<keyword evidence="2" id="KW-0723">Serine/threonine-protein kinase</keyword>
<feature type="compositionally biased region" description="Pro residues" evidence="9">
    <location>
        <begin position="264"/>
        <end position="280"/>
    </location>
</feature>
<evidence type="ECO:0000256" key="2">
    <source>
        <dbReference type="ARBA" id="ARBA00022527"/>
    </source>
</evidence>
<feature type="compositionally biased region" description="Pro residues" evidence="9">
    <location>
        <begin position="473"/>
        <end position="497"/>
    </location>
</feature>
<evidence type="ECO:0000256" key="9">
    <source>
        <dbReference type="SAM" id="MobiDB-lite"/>
    </source>
</evidence>
<dbReference type="SMART" id="SM00220">
    <property type="entry name" value="S_TKc"/>
    <property type="match status" value="1"/>
</dbReference>
<proteinExistence type="predicted"/>
<dbReference type="PANTHER" id="PTHR43289">
    <property type="entry name" value="MITOGEN-ACTIVATED PROTEIN KINASE KINASE KINASE 20-RELATED"/>
    <property type="match status" value="1"/>
</dbReference>
<organism evidence="11 12">
    <name type="scientific">Nocardiopsis changdeensis</name>
    <dbReference type="NCBI Taxonomy" id="2831969"/>
    <lineage>
        <taxon>Bacteria</taxon>
        <taxon>Bacillati</taxon>
        <taxon>Actinomycetota</taxon>
        <taxon>Actinomycetes</taxon>
        <taxon>Streptosporangiales</taxon>
        <taxon>Nocardiopsidaceae</taxon>
        <taxon>Nocardiopsis</taxon>
    </lineage>
</organism>
<dbReference type="EC" id="2.7.11.1" evidence="1"/>
<reference evidence="11 12" key="1">
    <citation type="submission" date="2021-05" db="EMBL/GenBank/DDBJ databases">
        <title>Direct Submission.</title>
        <authorList>
            <person name="Li K."/>
            <person name="Gao J."/>
        </authorList>
    </citation>
    <scope>NUCLEOTIDE SEQUENCE [LARGE SCALE GENOMIC DNA]</scope>
    <source>
        <strain evidence="11 12">Mg02</strain>
    </source>
</reference>
<keyword evidence="12" id="KW-1185">Reference proteome</keyword>
<name>A0ABX8BQT8_9ACTN</name>
<dbReference type="Gene3D" id="2.60.40.10">
    <property type="entry name" value="Immunoglobulins"/>
    <property type="match status" value="1"/>
</dbReference>
<evidence type="ECO:0000256" key="7">
    <source>
        <dbReference type="ARBA" id="ARBA00023295"/>
    </source>
</evidence>